<dbReference type="GO" id="GO:0046677">
    <property type="term" value="P:response to antibiotic"/>
    <property type="evidence" value="ECO:0007669"/>
    <property type="project" value="UniProtKB-KW"/>
</dbReference>
<dbReference type="PROSITE" id="PS51819">
    <property type="entry name" value="VOC"/>
    <property type="match status" value="1"/>
</dbReference>
<gene>
    <name evidence="5" type="ORF">FOC40_07865</name>
</gene>
<evidence type="ECO:0000259" key="4">
    <source>
        <dbReference type="PROSITE" id="PS51819"/>
    </source>
</evidence>
<feature type="domain" description="VOC" evidence="4">
    <location>
        <begin position="4"/>
        <end position="133"/>
    </location>
</feature>
<accession>A0A857A7E7</accession>
<dbReference type="AlphaFoldDB" id="A0A857A7E7"/>
<dbReference type="InterPro" id="IPR000335">
    <property type="entry name" value="Bleomycin-R"/>
</dbReference>
<name>A0A857A7E7_9ACTO</name>
<evidence type="ECO:0000313" key="5">
    <source>
        <dbReference type="EMBL" id="QGS11322.1"/>
    </source>
</evidence>
<evidence type="ECO:0000256" key="2">
    <source>
        <dbReference type="ARBA" id="ARBA00021572"/>
    </source>
</evidence>
<protein>
    <recommendedName>
        <fullName evidence="2">Bleomycin resistance protein</fullName>
    </recommendedName>
</protein>
<evidence type="ECO:0000256" key="1">
    <source>
        <dbReference type="ARBA" id="ARBA00011051"/>
    </source>
</evidence>
<dbReference type="CDD" id="cd08349">
    <property type="entry name" value="BLMA_like"/>
    <property type="match status" value="1"/>
</dbReference>
<dbReference type="RefSeq" id="WP_003794914.1">
    <property type="nucleotide sequence ID" value="NZ_CP046315.1"/>
</dbReference>
<dbReference type="InterPro" id="IPR004360">
    <property type="entry name" value="Glyas_Fos-R_dOase_dom"/>
</dbReference>
<reference evidence="5 6" key="1">
    <citation type="submission" date="2019-11" db="EMBL/GenBank/DDBJ databases">
        <title>FDA dAtabase for Regulatory Grade micrObial Sequences (FDA-ARGOS): Supporting development and validation of Infectious Disease Dx tests.</title>
        <authorList>
            <person name="Stonesifer R."/>
            <person name="Tallon L."/>
            <person name="Sadzewicz L."/>
            <person name="Vavikolanu K."/>
            <person name="Mehta A."/>
            <person name="Aluvathingal J."/>
            <person name="Nadendla S."/>
            <person name="Myers T."/>
            <person name="Yan Y."/>
            <person name="Sichtig H."/>
        </authorList>
    </citation>
    <scope>NUCLEOTIDE SEQUENCE [LARGE SCALE GENOMIC DNA]</scope>
    <source>
        <strain evidence="5 6">FDAARGOS_732</strain>
    </source>
</reference>
<keyword evidence="3" id="KW-0046">Antibiotic resistance</keyword>
<evidence type="ECO:0000313" key="6">
    <source>
        <dbReference type="Proteomes" id="UP000424490"/>
    </source>
</evidence>
<dbReference type="Pfam" id="PF00903">
    <property type="entry name" value="Glyoxalase"/>
    <property type="match status" value="1"/>
</dbReference>
<dbReference type="EMBL" id="CP046315">
    <property type="protein sequence ID" value="QGS11322.1"/>
    <property type="molecule type" value="Genomic_DNA"/>
</dbReference>
<evidence type="ECO:0000256" key="3">
    <source>
        <dbReference type="ARBA" id="ARBA00023251"/>
    </source>
</evidence>
<dbReference type="SUPFAM" id="SSF54593">
    <property type="entry name" value="Glyoxalase/Bleomycin resistance protein/Dihydroxybiphenyl dioxygenase"/>
    <property type="match status" value="1"/>
</dbReference>
<proteinExistence type="inferred from homology"/>
<dbReference type="Gene3D" id="3.10.180.10">
    <property type="entry name" value="2,3-Dihydroxybiphenyl 1,2-Dioxygenase, domain 1"/>
    <property type="match status" value="1"/>
</dbReference>
<dbReference type="InterPro" id="IPR037523">
    <property type="entry name" value="VOC_core"/>
</dbReference>
<dbReference type="Proteomes" id="UP000424490">
    <property type="component" value="Chromosome"/>
</dbReference>
<organism evidence="5 6">
    <name type="scientific">Schaalia odontolytica</name>
    <dbReference type="NCBI Taxonomy" id="1660"/>
    <lineage>
        <taxon>Bacteria</taxon>
        <taxon>Bacillati</taxon>
        <taxon>Actinomycetota</taxon>
        <taxon>Actinomycetes</taxon>
        <taxon>Actinomycetales</taxon>
        <taxon>Actinomycetaceae</taxon>
        <taxon>Schaalia</taxon>
    </lineage>
</organism>
<comment type="similarity">
    <text evidence="1">Belongs to the bleomycin resistance protein family.</text>
</comment>
<dbReference type="InterPro" id="IPR029068">
    <property type="entry name" value="Glyas_Bleomycin-R_OHBP_Dase"/>
</dbReference>
<sequence>MTSEPGLVPELAVTNYEASRRFWCDLVGFCLRYERPEEGFGYLVLDNAHLMLDQINHGRTWATGPLEPPLGRGINLEVQVEDLDAAWRRLTQAQWPIFVEPEEQWYRAGEREIGVRQFLVQDPDGYLVRLQQEIGERRAPETQGGE</sequence>